<keyword evidence="1" id="KW-0812">Transmembrane</keyword>
<dbReference type="AlphaFoldDB" id="A0A1G2S987"/>
<dbReference type="EMBL" id="MHUS01000009">
    <property type="protein sequence ID" value="OHA81670.1"/>
    <property type="molecule type" value="Genomic_DNA"/>
</dbReference>
<comment type="caution">
    <text evidence="2">The sequence shown here is derived from an EMBL/GenBank/DDBJ whole genome shotgun (WGS) entry which is preliminary data.</text>
</comment>
<protein>
    <submittedName>
        <fullName evidence="2">Uncharacterized protein</fullName>
    </submittedName>
</protein>
<dbReference type="Proteomes" id="UP000176997">
    <property type="component" value="Unassembled WGS sequence"/>
</dbReference>
<reference evidence="2 3" key="1">
    <citation type="journal article" date="2016" name="Nat. Commun.">
        <title>Thousands of microbial genomes shed light on interconnected biogeochemical processes in an aquifer system.</title>
        <authorList>
            <person name="Anantharaman K."/>
            <person name="Brown C.T."/>
            <person name="Hug L.A."/>
            <person name="Sharon I."/>
            <person name="Castelle C.J."/>
            <person name="Probst A.J."/>
            <person name="Thomas B.C."/>
            <person name="Singh A."/>
            <person name="Wilkins M.J."/>
            <person name="Karaoz U."/>
            <person name="Brodie E.L."/>
            <person name="Williams K.H."/>
            <person name="Hubbard S.S."/>
            <person name="Banfield J.F."/>
        </authorList>
    </citation>
    <scope>NUCLEOTIDE SEQUENCE [LARGE SCALE GENOMIC DNA]</scope>
</reference>
<organism evidence="2 3">
    <name type="scientific">Candidatus Yonathbacteria bacterium RIFCSPHIGHO2_01_FULL_51_10</name>
    <dbReference type="NCBI Taxonomy" id="1802723"/>
    <lineage>
        <taxon>Bacteria</taxon>
        <taxon>Candidatus Yonathiibacteriota</taxon>
    </lineage>
</organism>
<keyword evidence="1" id="KW-1133">Transmembrane helix</keyword>
<evidence type="ECO:0000313" key="3">
    <source>
        <dbReference type="Proteomes" id="UP000176997"/>
    </source>
</evidence>
<feature type="transmembrane region" description="Helical" evidence="1">
    <location>
        <begin position="12"/>
        <end position="33"/>
    </location>
</feature>
<evidence type="ECO:0000313" key="2">
    <source>
        <dbReference type="EMBL" id="OHA81670.1"/>
    </source>
</evidence>
<gene>
    <name evidence="2" type="ORF">A2675_02835</name>
</gene>
<keyword evidence="1" id="KW-0472">Membrane</keyword>
<evidence type="ECO:0000256" key="1">
    <source>
        <dbReference type="SAM" id="Phobius"/>
    </source>
</evidence>
<proteinExistence type="predicted"/>
<name>A0A1G2S987_9BACT</name>
<accession>A0A1G2S987</accession>
<dbReference type="STRING" id="1802723.A2675_02835"/>
<sequence>MEFKSNKWREKISITTVSVVVGLFIAFGASYAATTISTNIQTDGTLSVTGTSTFTGASTFSATTTISGLVFGNGWSLASTTATTSEITVYDSGANPVLIFDET</sequence>